<gene>
    <name evidence="2" type="ORF">BCR43DRAFT_491004</name>
</gene>
<dbReference type="EMBL" id="MCGN01000004">
    <property type="protein sequence ID" value="ORY98189.1"/>
    <property type="molecule type" value="Genomic_DNA"/>
</dbReference>
<dbReference type="PANTHER" id="PTHR44086">
    <property type="entry name" value="THIOSULFATE SULFURTRANSFERASE RDL2, MITOCHONDRIAL-RELATED"/>
    <property type="match status" value="1"/>
</dbReference>
<reference evidence="2 3" key="1">
    <citation type="submission" date="2016-07" db="EMBL/GenBank/DDBJ databases">
        <title>Pervasive Adenine N6-methylation of Active Genes in Fungi.</title>
        <authorList>
            <consortium name="DOE Joint Genome Institute"/>
            <person name="Mondo S.J."/>
            <person name="Dannebaum R.O."/>
            <person name="Kuo R.C."/>
            <person name="Labutti K."/>
            <person name="Haridas S."/>
            <person name="Kuo A."/>
            <person name="Salamov A."/>
            <person name="Ahrendt S.R."/>
            <person name="Lipzen A."/>
            <person name="Sullivan W."/>
            <person name="Andreopoulos W.B."/>
            <person name="Clum A."/>
            <person name="Lindquist E."/>
            <person name="Daum C."/>
            <person name="Ramamoorthy G.K."/>
            <person name="Gryganskyi A."/>
            <person name="Culley D."/>
            <person name="Magnuson J.K."/>
            <person name="James T.Y."/>
            <person name="O'Malley M.A."/>
            <person name="Stajich J.E."/>
            <person name="Spatafora J.W."/>
            <person name="Visel A."/>
            <person name="Grigoriev I.V."/>
        </authorList>
    </citation>
    <scope>NUCLEOTIDE SEQUENCE [LARGE SCALE GENOMIC DNA]</scope>
    <source>
        <strain evidence="2 3">NRRL 2496</strain>
    </source>
</reference>
<evidence type="ECO:0000259" key="1">
    <source>
        <dbReference type="PROSITE" id="PS50206"/>
    </source>
</evidence>
<dbReference type="STRING" id="13706.A0A1X2HH17"/>
<dbReference type="OrthoDB" id="566238at2759"/>
<dbReference type="OMA" id="VGGFQAW"/>
<evidence type="ECO:0000313" key="2">
    <source>
        <dbReference type="EMBL" id="ORY98189.1"/>
    </source>
</evidence>
<protein>
    <submittedName>
        <fullName evidence="2">Rhodanese domain-containing protein</fullName>
    </submittedName>
</protein>
<organism evidence="2 3">
    <name type="scientific">Syncephalastrum racemosum</name>
    <name type="common">Filamentous fungus</name>
    <dbReference type="NCBI Taxonomy" id="13706"/>
    <lineage>
        <taxon>Eukaryota</taxon>
        <taxon>Fungi</taxon>
        <taxon>Fungi incertae sedis</taxon>
        <taxon>Mucoromycota</taxon>
        <taxon>Mucoromycotina</taxon>
        <taxon>Mucoromycetes</taxon>
        <taxon>Mucorales</taxon>
        <taxon>Syncephalastraceae</taxon>
        <taxon>Syncephalastrum</taxon>
    </lineage>
</organism>
<dbReference type="InParanoid" id="A0A1X2HH17"/>
<dbReference type="PANTHER" id="PTHR44086:SF10">
    <property type="entry name" value="THIOSULFATE SULFURTRANSFERASE_RHODANESE-LIKE DOMAIN-CONTAINING PROTEIN 3"/>
    <property type="match status" value="1"/>
</dbReference>
<dbReference type="CDD" id="cd00158">
    <property type="entry name" value="RHOD"/>
    <property type="match status" value="1"/>
</dbReference>
<dbReference type="Proteomes" id="UP000242180">
    <property type="component" value="Unassembled WGS sequence"/>
</dbReference>
<dbReference type="GO" id="GO:0004792">
    <property type="term" value="F:thiosulfate-cyanide sulfurtransferase activity"/>
    <property type="evidence" value="ECO:0007669"/>
    <property type="project" value="TreeGrafter"/>
</dbReference>
<dbReference type="AlphaFoldDB" id="A0A1X2HH17"/>
<feature type="domain" description="Rhodanese" evidence="1">
    <location>
        <begin position="33"/>
        <end position="127"/>
    </location>
</feature>
<proteinExistence type="predicted"/>
<name>A0A1X2HH17_SYNRA</name>
<comment type="caution">
    <text evidence="2">The sequence shown here is derived from an EMBL/GenBank/DDBJ whole genome shotgun (WGS) entry which is preliminary data.</text>
</comment>
<accession>A0A1X2HH17</accession>
<evidence type="ECO:0000313" key="3">
    <source>
        <dbReference type="Proteomes" id="UP000242180"/>
    </source>
</evidence>
<dbReference type="Pfam" id="PF00581">
    <property type="entry name" value="Rhodanese"/>
    <property type="match status" value="1"/>
</dbReference>
<dbReference type="GO" id="GO:0005739">
    <property type="term" value="C:mitochondrion"/>
    <property type="evidence" value="ECO:0007669"/>
    <property type="project" value="TreeGrafter"/>
</dbReference>
<dbReference type="InterPro" id="IPR036873">
    <property type="entry name" value="Rhodanese-like_dom_sf"/>
</dbReference>
<dbReference type="InterPro" id="IPR001763">
    <property type="entry name" value="Rhodanese-like_dom"/>
</dbReference>
<dbReference type="PROSITE" id="PS50206">
    <property type="entry name" value="RHODANESE_3"/>
    <property type="match status" value="1"/>
</dbReference>
<keyword evidence="3" id="KW-1185">Reference proteome</keyword>
<dbReference type="Gene3D" id="3.40.250.10">
    <property type="entry name" value="Rhodanese-like domain"/>
    <property type="match status" value="1"/>
</dbReference>
<sequence>MLQSRWTDLVKETQKNYQFKEITAEELAAQLTEKEKPVIIDVREGAEWAQTGKIPNAVTLSRGVLELAIEKVVSPDSDRPVVLYCAGGLRSIMAAEAMARMGYDKKNLISLKGGFSAWNKAGQDVEK</sequence>
<dbReference type="SMART" id="SM00450">
    <property type="entry name" value="RHOD"/>
    <property type="match status" value="1"/>
</dbReference>
<dbReference type="SUPFAM" id="SSF52821">
    <property type="entry name" value="Rhodanese/Cell cycle control phosphatase"/>
    <property type="match status" value="1"/>
</dbReference>